<sequence>MRYEVRSQRRIHPHLIGPLELSSPNYQTTKPDLISIASPSSIHLPFTINTGNPPSPATHRTPPKMKLSLAGLLGLFSCSAAAVQTTLTLSIPTTSNLNPQTLPPQTHATLSTLHATHSAALSPHNTFTFRNLTGPASYLLDVHCTTNIFIPYRIDVADDGSLYAWETYRGNDWDNKGEAIQGKEFSTGGKGFEVRAVGVKGYFVERSKFSIVNIVMKNPMILMGMVTMGIFLGMPYMLKNMDPEMRREFEEAQRSNPMSSLLGGAANQAGGGGGNPMGNFDVAGFLAGGGSSSGSGAASGSGKKNGKR</sequence>
<keyword evidence="5 6" id="KW-0472">Membrane</keyword>
<reference evidence="8 9" key="1">
    <citation type="submission" date="2015-05" db="EMBL/GenBank/DDBJ databases">
        <authorList>
            <person name="Wang D.B."/>
            <person name="Wang M."/>
        </authorList>
    </citation>
    <scope>NUCLEOTIDE SEQUENCE [LARGE SCALE GENOMIC DNA]</scope>
    <source>
        <strain evidence="8">VL1</strain>
    </source>
</reference>
<organism evidence="8 9">
    <name type="scientific">Verticillium longisporum</name>
    <name type="common">Verticillium dahliae var. longisporum</name>
    <dbReference type="NCBI Taxonomy" id="100787"/>
    <lineage>
        <taxon>Eukaryota</taxon>
        <taxon>Fungi</taxon>
        <taxon>Dikarya</taxon>
        <taxon>Ascomycota</taxon>
        <taxon>Pezizomycotina</taxon>
        <taxon>Sordariomycetes</taxon>
        <taxon>Hypocreomycetidae</taxon>
        <taxon>Glomerellales</taxon>
        <taxon>Plectosphaerellaceae</taxon>
        <taxon>Verticillium</taxon>
    </lineage>
</organism>
<gene>
    <name evidence="8" type="ORF">BN1708_006412</name>
</gene>
<dbReference type="AlphaFoldDB" id="A0A0G4MKA5"/>
<protein>
    <recommendedName>
        <fullName evidence="7">ER membrane protein complex subunit 7 beta-sandwich domain-containing protein</fullName>
    </recommendedName>
</protein>
<feature type="transmembrane region" description="Helical" evidence="6">
    <location>
        <begin position="220"/>
        <end position="238"/>
    </location>
</feature>
<evidence type="ECO:0000256" key="2">
    <source>
        <dbReference type="ARBA" id="ARBA00022692"/>
    </source>
</evidence>
<dbReference type="Proteomes" id="UP000044602">
    <property type="component" value="Unassembled WGS sequence"/>
</dbReference>
<dbReference type="Pfam" id="PF09430">
    <property type="entry name" value="EMC7_beta-sandw"/>
    <property type="match status" value="1"/>
</dbReference>
<dbReference type="GO" id="GO:0072546">
    <property type="term" value="C:EMC complex"/>
    <property type="evidence" value="ECO:0007669"/>
    <property type="project" value="TreeGrafter"/>
</dbReference>
<proteinExistence type="predicted"/>
<evidence type="ECO:0000256" key="3">
    <source>
        <dbReference type="ARBA" id="ARBA00022729"/>
    </source>
</evidence>
<dbReference type="PANTHER" id="PTHR13605:SF4">
    <property type="entry name" value="ER MEMBRANE PROTEIN COMPLEX SUBUNIT 7"/>
    <property type="match status" value="1"/>
</dbReference>
<evidence type="ECO:0000256" key="4">
    <source>
        <dbReference type="ARBA" id="ARBA00022989"/>
    </source>
</evidence>
<keyword evidence="3" id="KW-0732">Signal</keyword>
<evidence type="ECO:0000256" key="5">
    <source>
        <dbReference type="ARBA" id="ARBA00023136"/>
    </source>
</evidence>
<keyword evidence="9" id="KW-1185">Reference proteome</keyword>
<evidence type="ECO:0000313" key="9">
    <source>
        <dbReference type="Proteomes" id="UP000044602"/>
    </source>
</evidence>
<comment type="subcellular location">
    <subcellularLocation>
        <location evidence="1">Membrane</location>
        <topology evidence="1">Single-pass membrane protein</topology>
    </subcellularLocation>
</comment>
<evidence type="ECO:0000259" key="7">
    <source>
        <dbReference type="Pfam" id="PF09430"/>
    </source>
</evidence>
<dbReference type="InterPro" id="IPR019008">
    <property type="entry name" value="Beta_sandwich_EMC7"/>
</dbReference>
<feature type="domain" description="ER membrane protein complex subunit 7 beta-sandwich" evidence="7">
    <location>
        <begin position="98"/>
        <end position="223"/>
    </location>
</feature>
<dbReference type="PANTHER" id="PTHR13605">
    <property type="entry name" value="ER MEMBRANE PROTEIN COMPLEX SUBUNIT 7"/>
    <property type="match status" value="1"/>
</dbReference>
<evidence type="ECO:0000313" key="8">
    <source>
        <dbReference type="EMBL" id="CRK34577.1"/>
    </source>
</evidence>
<evidence type="ECO:0000256" key="6">
    <source>
        <dbReference type="SAM" id="Phobius"/>
    </source>
</evidence>
<dbReference type="InterPro" id="IPR039163">
    <property type="entry name" value="EMC7"/>
</dbReference>
<keyword evidence="2 6" id="KW-0812">Transmembrane</keyword>
<keyword evidence="4 6" id="KW-1133">Transmembrane helix</keyword>
<name>A0A0G4MKA5_VERLO</name>
<dbReference type="STRING" id="100787.A0A0G4MKA5"/>
<evidence type="ECO:0000256" key="1">
    <source>
        <dbReference type="ARBA" id="ARBA00004167"/>
    </source>
</evidence>
<dbReference type="EMBL" id="CVQH01023083">
    <property type="protein sequence ID" value="CRK34577.1"/>
    <property type="molecule type" value="Genomic_DNA"/>
</dbReference>
<accession>A0A0G4MKA5</accession>